<evidence type="ECO:0000313" key="2">
    <source>
        <dbReference type="EMBL" id="OGM54974.1"/>
    </source>
</evidence>
<dbReference type="GO" id="GO:0003676">
    <property type="term" value="F:nucleic acid binding"/>
    <property type="evidence" value="ECO:0007669"/>
    <property type="project" value="InterPro"/>
</dbReference>
<dbReference type="SUPFAM" id="SSF53098">
    <property type="entry name" value="Ribonuclease H-like"/>
    <property type="match status" value="1"/>
</dbReference>
<evidence type="ECO:0000259" key="1">
    <source>
        <dbReference type="PROSITE" id="PS50879"/>
    </source>
</evidence>
<proteinExistence type="predicted"/>
<reference evidence="2 3" key="1">
    <citation type="journal article" date="2016" name="Nat. Commun.">
        <title>Thousands of microbial genomes shed light on interconnected biogeochemical processes in an aquifer system.</title>
        <authorList>
            <person name="Anantharaman K."/>
            <person name="Brown C.T."/>
            <person name="Hug L.A."/>
            <person name="Sharon I."/>
            <person name="Castelle C.J."/>
            <person name="Probst A.J."/>
            <person name="Thomas B.C."/>
            <person name="Singh A."/>
            <person name="Wilkins M.J."/>
            <person name="Karaoz U."/>
            <person name="Brodie E.L."/>
            <person name="Williams K.H."/>
            <person name="Hubbard S.S."/>
            <person name="Banfield J.F."/>
        </authorList>
    </citation>
    <scope>NUCLEOTIDE SEQUENCE [LARGE SCALE GENOMIC DNA]</scope>
</reference>
<feature type="domain" description="RNase H type-1" evidence="1">
    <location>
        <begin position="1"/>
        <end position="136"/>
    </location>
</feature>
<name>A0A1F8AT93_9BACT</name>
<dbReference type="AlphaFoldDB" id="A0A1F8AT93"/>
<protein>
    <recommendedName>
        <fullName evidence="1">RNase H type-1 domain-containing protein</fullName>
    </recommendedName>
</protein>
<dbReference type="PANTHER" id="PTHR46387">
    <property type="entry name" value="POLYNUCLEOTIDYL TRANSFERASE, RIBONUCLEASE H-LIKE SUPERFAMILY PROTEIN"/>
    <property type="match status" value="1"/>
</dbReference>
<dbReference type="PANTHER" id="PTHR46387:SF2">
    <property type="entry name" value="RIBONUCLEASE HI"/>
    <property type="match status" value="1"/>
</dbReference>
<dbReference type="InterPro" id="IPR002156">
    <property type="entry name" value="RNaseH_domain"/>
</dbReference>
<gene>
    <name evidence="2" type="ORF">A3E15_00500</name>
</gene>
<dbReference type="CDD" id="cd09279">
    <property type="entry name" value="RNase_HI_like"/>
    <property type="match status" value="1"/>
</dbReference>
<dbReference type="PROSITE" id="PS50879">
    <property type="entry name" value="RNASE_H_1"/>
    <property type="match status" value="1"/>
</dbReference>
<dbReference type="InterPro" id="IPR036397">
    <property type="entry name" value="RNaseH_sf"/>
</dbReference>
<organism evidence="2 3">
    <name type="scientific">Candidatus Woesebacteria bacterium RIFCSPHIGHO2_12_FULL_42_9</name>
    <dbReference type="NCBI Taxonomy" id="1802511"/>
    <lineage>
        <taxon>Bacteria</taxon>
        <taxon>Candidatus Woeseibacteriota</taxon>
    </lineage>
</organism>
<dbReference type="Proteomes" id="UP000177794">
    <property type="component" value="Unassembled WGS sequence"/>
</dbReference>
<dbReference type="InterPro" id="IPR012337">
    <property type="entry name" value="RNaseH-like_sf"/>
</dbReference>
<dbReference type="STRING" id="1802511.A3E15_00500"/>
<evidence type="ECO:0000313" key="3">
    <source>
        <dbReference type="Proteomes" id="UP000177794"/>
    </source>
</evidence>
<sequence length="138" mass="15235">MGETLFINCDGGAKGNPGPAAAAFIVKRGSKRIFAKGEFIGEATNNVAEYRGVIAALSWINQNSKDINDLPIIFFLDSQLVTNQLLGVFKIKNPTLKKLLEQAKLLEIKSQKNISYKLIPRERNGDADFLVKQTLKNV</sequence>
<comment type="caution">
    <text evidence="2">The sequence shown here is derived from an EMBL/GenBank/DDBJ whole genome shotgun (WGS) entry which is preliminary data.</text>
</comment>
<accession>A0A1F8AT93</accession>
<dbReference type="EMBL" id="MGGX01000029">
    <property type="protein sequence ID" value="OGM54974.1"/>
    <property type="molecule type" value="Genomic_DNA"/>
</dbReference>
<dbReference type="Pfam" id="PF13456">
    <property type="entry name" value="RVT_3"/>
    <property type="match status" value="1"/>
</dbReference>
<dbReference type="Gene3D" id="3.30.420.10">
    <property type="entry name" value="Ribonuclease H-like superfamily/Ribonuclease H"/>
    <property type="match status" value="1"/>
</dbReference>
<dbReference type="GO" id="GO:0004523">
    <property type="term" value="F:RNA-DNA hybrid ribonuclease activity"/>
    <property type="evidence" value="ECO:0007669"/>
    <property type="project" value="InterPro"/>
</dbReference>